<dbReference type="NCBIfam" id="TIGR01681">
    <property type="entry name" value="HAD-SF-IIIC"/>
    <property type="match status" value="1"/>
</dbReference>
<dbReference type="Gene3D" id="3.40.50.1000">
    <property type="entry name" value="HAD superfamily/HAD-like"/>
    <property type="match status" value="1"/>
</dbReference>
<evidence type="ECO:0000313" key="2">
    <source>
        <dbReference type="Proteomes" id="UP000294547"/>
    </source>
</evidence>
<sequence>MNKLDIIVSPDEVDAMFRTILGRPAGNAEFCKKLSADKVTINQLVGMILKSKEFRSRFEADVSARQKEVVFNFDYRIPTDLSVNDVSIDRVAIIGSCLSDFWRREIGALKRPFECDMYYVGQLPKQPNRPISEYDFQIVQIPLRALIPDASFAKLGQFDSKGHSDLFKHSSSTLIRYLDNSMRWNKAHGILSFVMTLPVPQQNLVGRTQPRFELSNPAFFIEKLNEVICQEISKYQNCYVIDFNEILSSYGKKFIVEDVIAQFNHGSIINNYDKQFDKNRIEPATPATTMYYTATKEIILATWHEIISLYRMVRGVDAVKAVVIDLDDTLWRGIVAELHPDEMPTSEGWPKGFWEALLILKRRGIMLAIISKNEEKRVLECWDSILKGQLKIDDFAVHKINWAPKSDNMREILNALNILPNSVVYIDDNPIQRAEIKAAFPDIRVLGGTPARWRHILLHSSETQFTTITQESTKKTEMIKAQIQREQDRMEISSDDFLASLNVQVKVSEIRDTKHSNFSRSLELVNKTNQYNTTGRRWSFEEVSNSINEGMRIFTFDVEDKYTQYGVVGVVFVLGDTIEQLVMSCRVMGMGIEDTMVSHTARIIVSESMNNGAKGRIVETDRNSPCRDIFLKNGFSFEAGVWTAPSDTTTSVPSHVTLVVS</sequence>
<proteinExistence type="predicted"/>
<keyword evidence="2" id="KW-1185">Reference proteome</keyword>
<dbReference type="OrthoDB" id="323926at2"/>
<dbReference type="GO" id="GO:0016788">
    <property type="term" value="F:hydrolase activity, acting on ester bonds"/>
    <property type="evidence" value="ECO:0007669"/>
    <property type="project" value="UniProtKB-ARBA"/>
</dbReference>
<name>A0A4R6RM40_9HYPH</name>
<dbReference type="InterPro" id="IPR010033">
    <property type="entry name" value="HAD_SF_ppase_IIIC"/>
</dbReference>
<dbReference type="AlphaFoldDB" id="A0A4R6RM40"/>
<reference evidence="1 2" key="1">
    <citation type="submission" date="2019-03" db="EMBL/GenBank/DDBJ databases">
        <title>Genomic Encyclopedia of Type Strains, Phase IV (KMG-IV): sequencing the most valuable type-strain genomes for metagenomic binning, comparative biology and taxonomic classification.</title>
        <authorList>
            <person name="Goeker M."/>
        </authorList>
    </citation>
    <scope>NUCLEOTIDE SEQUENCE [LARGE SCALE GENOMIC DNA]</scope>
    <source>
        <strain evidence="1 2">DSM 102969</strain>
    </source>
</reference>
<evidence type="ECO:0000313" key="1">
    <source>
        <dbReference type="EMBL" id="TDP87592.1"/>
    </source>
</evidence>
<gene>
    <name evidence="1" type="ORF">EDD54_1491</name>
</gene>
<dbReference type="Gene3D" id="3.40.50.1110">
    <property type="entry name" value="SGNH hydrolase"/>
    <property type="match status" value="1"/>
</dbReference>
<dbReference type="Proteomes" id="UP000294547">
    <property type="component" value="Unassembled WGS sequence"/>
</dbReference>
<dbReference type="InterPro" id="IPR036514">
    <property type="entry name" value="SGNH_hydro_sf"/>
</dbReference>
<dbReference type="RefSeq" id="WP_133673967.1">
    <property type="nucleotide sequence ID" value="NZ_BSPM01000008.1"/>
</dbReference>
<organism evidence="1 2">
    <name type="scientific">Oharaeibacter diazotrophicus</name>
    <dbReference type="NCBI Taxonomy" id="1920512"/>
    <lineage>
        <taxon>Bacteria</taxon>
        <taxon>Pseudomonadati</taxon>
        <taxon>Pseudomonadota</taxon>
        <taxon>Alphaproteobacteria</taxon>
        <taxon>Hyphomicrobiales</taxon>
        <taxon>Pleomorphomonadaceae</taxon>
        <taxon>Oharaeibacter</taxon>
    </lineage>
</organism>
<dbReference type="InterPro" id="IPR023214">
    <property type="entry name" value="HAD_sf"/>
</dbReference>
<comment type="caution">
    <text evidence="1">The sequence shown here is derived from an EMBL/GenBank/DDBJ whole genome shotgun (WGS) entry which is preliminary data.</text>
</comment>
<dbReference type="InterPro" id="IPR010037">
    <property type="entry name" value="FkbH_domain"/>
</dbReference>
<dbReference type="NCBIfam" id="TIGR01686">
    <property type="entry name" value="FkbH"/>
    <property type="match status" value="1"/>
</dbReference>
<accession>A0A4R6RM40</accession>
<dbReference type="SUPFAM" id="SSF56784">
    <property type="entry name" value="HAD-like"/>
    <property type="match status" value="1"/>
</dbReference>
<dbReference type="InterPro" id="IPR036412">
    <property type="entry name" value="HAD-like_sf"/>
</dbReference>
<protein>
    <submittedName>
        <fullName evidence="1">HAD superfamily phosphatase (TIGR01681 family)/FkbH-like protein</fullName>
    </submittedName>
</protein>
<dbReference type="EMBL" id="SNXY01000006">
    <property type="protein sequence ID" value="TDP87592.1"/>
    <property type="molecule type" value="Genomic_DNA"/>
</dbReference>